<comment type="domain">
    <text evidence="5">The RxLR-dEER motif acts to carry the protein into the host cell cytoplasm through binding to cell surface phosphatidylinositol-3-phosphate.</text>
</comment>
<evidence type="ECO:0000256" key="1">
    <source>
        <dbReference type="ARBA" id="ARBA00004613"/>
    </source>
</evidence>
<evidence type="ECO:0000256" key="5">
    <source>
        <dbReference type="RuleBase" id="RU367124"/>
    </source>
</evidence>
<dbReference type="AlphaFoldDB" id="A0A9W6Y739"/>
<comment type="caution">
    <text evidence="6">The sequence shown here is derived from an EMBL/GenBank/DDBJ whole genome shotgun (WGS) entry which is preliminary data.</text>
</comment>
<dbReference type="Pfam" id="PF16810">
    <property type="entry name" value="RXLR"/>
    <property type="match status" value="1"/>
</dbReference>
<keyword evidence="3 5" id="KW-0964">Secreted</keyword>
<name>A0A9W6Y739_9STRA</name>
<comment type="similarity">
    <text evidence="2 5">Belongs to the RxLR effector family.</text>
</comment>
<comment type="subcellular location">
    <subcellularLocation>
        <location evidence="1 5">Secreted</location>
    </subcellularLocation>
</comment>
<comment type="function">
    <text evidence="5">Effector that suppresses plant defense responses during pathogen infection.</text>
</comment>
<dbReference type="InterPro" id="IPR031825">
    <property type="entry name" value="RXLR"/>
</dbReference>
<evidence type="ECO:0000256" key="4">
    <source>
        <dbReference type="ARBA" id="ARBA00022729"/>
    </source>
</evidence>
<dbReference type="EMBL" id="BSXT01004449">
    <property type="protein sequence ID" value="GMF57920.1"/>
    <property type="molecule type" value="Genomic_DNA"/>
</dbReference>
<gene>
    <name evidence="6" type="ORF">Pfra01_002483100</name>
</gene>
<dbReference type="Proteomes" id="UP001165121">
    <property type="component" value="Unassembled WGS sequence"/>
</dbReference>
<keyword evidence="4 5" id="KW-0732">Signal</keyword>
<feature type="chain" id="PRO_5044961561" description="RxLR effector protein" evidence="5">
    <location>
        <begin position="25"/>
        <end position="118"/>
    </location>
</feature>
<organism evidence="6 7">
    <name type="scientific">Phytophthora fragariaefolia</name>
    <dbReference type="NCBI Taxonomy" id="1490495"/>
    <lineage>
        <taxon>Eukaryota</taxon>
        <taxon>Sar</taxon>
        <taxon>Stramenopiles</taxon>
        <taxon>Oomycota</taxon>
        <taxon>Peronosporomycetes</taxon>
        <taxon>Peronosporales</taxon>
        <taxon>Peronosporaceae</taxon>
        <taxon>Phytophthora</taxon>
    </lineage>
</organism>
<feature type="signal peptide" evidence="5">
    <location>
        <begin position="1"/>
        <end position="24"/>
    </location>
</feature>
<evidence type="ECO:0000313" key="6">
    <source>
        <dbReference type="EMBL" id="GMF57920.1"/>
    </source>
</evidence>
<protein>
    <recommendedName>
        <fullName evidence="5">RxLR effector protein</fullName>
    </recommendedName>
</protein>
<dbReference type="OrthoDB" id="97448at2759"/>
<proteinExistence type="inferred from homology"/>
<evidence type="ECO:0000313" key="7">
    <source>
        <dbReference type="Proteomes" id="UP001165121"/>
    </source>
</evidence>
<sequence length="118" mass="13247">MRSSLFLLMVLVILAVCCSTATSAEELRQKDSATAVQPQATTRYLKGGKTTTTMSSADEERFPSQFRQYLGVLRLPSFSKLPLANQLTKVKQMFGKAGVNVFQLWYNSIRRGNNNVYM</sequence>
<evidence type="ECO:0000256" key="3">
    <source>
        <dbReference type="ARBA" id="ARBA00022525"/>
    </source>
</evidence>
<keyword evidence="7" id="KW-1185">Reference proteome</keyword>
<accession>A0A9W6Y739</accession>
<reference evidence="6" key="1">
    <citation type="submission" date="2023-04" db="EMBL/GenBank/DDBJ databases">
        <title>Phytophthora fragariaefolia NBRC 109709.</title>
        <authorList>
            <person name="Ichikawa N."/>
            <person name="Sato H."/>
            <person name="Tonouchi N."/>
        </authorList>
    </citation>
    <scope>NUCLEOTIDE SEQUENCE</scope>
    <source>
        <strain evidence="6">NBRC 109709</strain>
    </source>
</reference>
<evidence type="ECO:0000256" key="2">
    <source>
        <dbReference type="ARBA" id="ARBA00010400"/>
    </source>
</evidence>